<keyword evidence="1" id="KW-0472">Membrane</keyword>
<sequence>MTNATTLVADGQAISCLSRSVFEGISKSLLFPLSPFFLSTACATVCFRLFATNSSACVNFVGGGNGFDRIQGAKELMHTLGLSAISCDSCGAMISFLSCLAAGVSEVVAGIVVTCFARPRDLESCKSFGWSAIRIERSCAVVRSSWQVTSFILLLLRWS</sequence>
<proteinExistence type="predicted"/>
<feature type="transmembrane region" description="Helical" evidence="1">
    <location>
        <begin position="29"/>
        <end position="51"/>
    </location>
</feature>
<gene>
    <name evidence="2" type="ORF">HDK90DRAFT_496550</name>
</gene>
<reference evidence="2 3" key="1">
    <citation type="submission" date="2024-04" db="EMBL/GenBank/DDBJ databases">
        <title>Phyllosticta paracitricarpa is synonymous to the EU quarantine fungus P. citricarpa based on phylogenomic analyses.</title>
        <authorList>
            <consortium name="Lawrence Berkeley National Laboratory"/>
            <person name="Van Ingen-Buijs V.A."/>
            <person name="Van Westerhoven A.C."/>
            <person name="Haridas S."/>
            <person name="Skiadas P."/>
            <person name="Martin F."/>
            <person name="Groenewald J.Z."/>
            <person name="Crous P.W."/>
            <person name="Seidl M.F."/>
        </authorList>
    </citation>
    <scope>NUCLEOTIDE SEQUENCE [LARGE SCALE GENOMIC DNA]</scope>
    <source>
        <strain evidence="2 3">CBS 123374</strain>
    </source>
</reference>
<keyword evidence="1" id="KW-0812">Transmembrane</keyword>
<name>A0ABR1YCZ2_9PEZI</name>
<dbReference type="Proteomes" id="UP001492380">
    <property type="component" value="Unassembled WGS sequence"/>
</dbReference>
<protein>
    <submittedName>
        <fullName evidence="2">Uncharacterized protein</fullName>
    </submittedName>
</protein>
<keyword evidence="3" id="KW-1185">Reference proteome</keyword>
<evidence type="ECO:0000256" key="1">
    <source>
        <dbReference type="SAM" id="Phobius"/>
    </source>
</evidence>
<dbReference type="EMBL" id="JBBWRZ010000011">
    <property type="protein sequence ID" value="KAK8226036.1"/>
    <property type="molecule type" value="Genomic_DNA"/>
</dbReference>
<feature type="transmembrane region" description="Helical" evidence="1">
    <location>
        <begin position="92"/>
        <end position="117"/>
    </location>
</feature>
<keyword evidence="1" id="KW-1133">Transmembrane helix</keyword>
<evidence type="ECO:0000313" key="2">
    <source>
        <dbReference type="EMBL" id="KAK8226036.1"/>
    </source>
</evidence>
<organism evidence="2 3">
    <name type="scientific">Phyllosticta capitalensis</name>
    <dbReference type="NCBI Taxonomy" id="121624"/>
    <lineage>
        <taxon>Eukaryota</taxon>
        <taxon>Fungi</taxon>
        <taxon>Dikarya</taxon>
        <taxon>Ascomycota</taxon>
        <taxon>Pezizomycotina</taxon>
        <taxon>Dothideomycetes</taxon>
        <taxon>Dothideomycetes incertae sedis</taxon>
        <taxon>Botryosphaeriales</taxon>
        <taxon>Phyllostictaceae</taxon>
        <taxon>Phyllosticta</taxon>
    </lineage>
</organism>
<evidence type="ECO:0000313" key="3">
    <source>
        <dbReference type="Proteomes" id="UP001492380"/>
    </source>
</evidence>
<comment type="caution">
    <text evidence="2">The sequence shown here is derived from an EMBL/GenBank/DDBJ whole genome shotgun (WGS) entry which is preliminary data.</text>
</comment>
<accession>A0ABR1YCZ2</accession>